<comment type="caution">
    <text evidence="2">The sequence shown here is derived from an EMBL/GenBank/DDBJ whole genome shotgun (WGS) entry which is preliminary data.</text>
</comment>
<feature type="region of interest" description="Disordered" evidence="1">
    <location>
        <begin position="551"/>
        <end position="619"/>
    </location>
</feature>
<dbReference type="Pfam" id="PF12224">
    <property type="entry name" value="Amidoligase_2"/>
    <property type="match status" value="1"/>
</dbReference>
<evidence type="ECO:0000256" key="1">
    <source>
        <dbReference type="SAM" id="MobiDB-lite"/>
    </source>
</evidence>
<gene>
    <name evidence="2" type="ORF">PG997_012056</name>
</gene>
<dbReference type="PANTHER" id="PTHR36847">
    <property type="entry name" value="AMIDOLIGASE ENZYME"/>
    <property type="match status" value="1"/>
</dbReference>
<evidence type="ECO:0008006" key="4">
    <source>
        <dbReference type="Google" id="ProtNLM"/>
    </source>
</evidence>
<feature type="compositionally biased region" description="Acidic residues" evidence="1">
    <location>
        <begin position="557"/>
        <end position="619"/>
    </location>
</feature>
<evidence type="ECO:0000313" key="2">
    <source>
        <dbReference type="EMBL" id="KAK8065309.1"/>
    </source>
</evidence>
<keyword evidence="3" id="KW-1185">Reference proteome</keyword>
<feature type="region of interest" description="Disordered" evidence="1">
    <location>
        <begin position="314"/>
        <end position="340"/>
    </location>
</feature>
<dbReference type="InterPro" id="IPR022025">
    <property type="entry name" value="Amidoligase_2"/>
</dbReference>
<name>A0ABR1V288_9PEZI</name>
<dbReference type="GeneID" id="92049431"/>
<protein>
    <recommendedName>
        <fullName evidence="4">Amidoligase enzyme</fullName>
    </recommendedName>
</protein>
<organism evidence="2 3">
    <name type="scientific">Apiospora hydei</name>
    <dbReference type="NCBI Taxonomy" id="1337664"/>
    <lineage>
        <taxon>Eukaryota</taxon>
        <taxon>Fungi</taxon>
        <taxon>Dikarya</taxon>
        <taxon>Ascomycota</taxon>
        <taxon>Pezizomycotina</taxon>
        <taxon>Sordariomycetes</taxon>
        <taxon>Xylariomycetidae</taxon>
        <taxon>Amphisphaeriales</taxon>
        <taxon>Apiosporaceae</taxon>
        <taxon>Apiospora</taxon>
    </lineage>
</organism>
<sequence length="619" mass="69519">MASSSSSSSPSASTDGRSSLLTFGIEMEFVVAYLPEGAPDPHPEDGRNAYIGDKHPDFVNTKHPHAIHGIHYMMVNHPEMVAAGEAGAVAAGIRDKPARTAEEIRADADAFLAREFALQTRYGKDMNDPPEFVHIRYRMARLLRDHNIPAVSDSNDDETARTREDSAQAARARLGIGEDDEEPPGLHYGCWDVNTDESVDEINTPEYRWAKMEVTSPVLYYSKESLELVRYVVNLLQSEYRILVNSSMMFHVHVGRGARGFSFSELQSITALLYAATPRLDQLHPVWCGPLTAWAPGARPISLMANLDKKAARKAKRKQRAAGPDDPQLTTHTDIDTGSSDVSRIMPPYLRPLVSYKAHELTQQWLGHQRANAFGVARIRQTRTLDELYDCLSTVYLDPEKHSYFYRPAYNFRNLVDTPVVKKTVEFRQHCGTMSPDAIVNWISVATGLCSFCVNTPFHEGLNPIMQKLEHLDPNSATSWQMNEMPPGLNTIVNATLLLYGRRGKPYSVYDLLRDVGLAPQAEYYQKLGLHTLPPDFFPIRYLLGDYGLEPLPRERDDDEDEGGEDEGGEDEGKEDESKEDEEDDEDEDEEDEDDEDDEDEDGDEEGEEDEEDGVDGNE</sequence>
<proteinExistence type="predicted"/>
<reference evidence="2 3" key="1">
    <citation type="submission" date="2023-01" db="EMBL/GenBank/DDBJ databases">
        <title>Analysis of 21 Apiospora genomes using comparative genomics revels a genus with tremendous synthesis potential of carbohydrate active enzymes and secondary metabolites.</title>
        <authorList>
            <person name="Sorensen T."/>
        </authorList>
    </citation>
    <scope>NUCLEOTIDE SEQUENCE [LARGE SCALE GENOMIC DNA]</scope>
    <source>
        <strain evidence="2 3">CBS 114990</strain>
    </source>
</reference>
<dbReference type="RefSeq" id="XP_066662063.1">
    <property type="nucleotide sequence ID" value="XM_066816371.1"/>
</dbReference>
<feature type="compositionally biased region" description="Polar residues" evidence="1">
    <location>
        <begin position="328"/>
        <end position="340"/>
    </location>
</feature>
<dbReference type="Proteomes" id="UP001433268">
    <property type="component" value="Unassembled WGS sequence"/>
</dbReference>
<dbReference type="EMBL" id="JAQQWN010000009">
    <property type="protein sequence ID" value="KAK8065309.1"/>
    <property type="molecule type" value="Genomic_DNA"/>
</dbReference>
<accession>A0ABR1V288</accession>
<feature type="region of interest" description="Disordered" evidence="1">
    <location>
        <begin position="149"/>
        <end position="169"/>
    </location>
</feature>
<evidence type="ECO:0000313" key="3">
    <source>
        <dbReference type="Proteomes" id="UP001433268"/>
    </source>
</evidence>
<dbReference type="PANTHER" id="PTHR36847:SF1">
    <property type="entry name" value="AMIDOLIGASE ENZYME"/>
    <property type="match status" value="1"/>
</dbReference>